<organism evidence="12 13">
    <name type="scientific">Diploptera punctata</name>
    <name type="common">Pacific beetle cockroach</name>
    <dbReference type="NCBI Taxonomy" id="6984"/>
    <lineage>
        <taxon>Eukaryota</taxon>
        <taxon>Metazoa</taxon>
        <taxon>Ecdysozoa</taxon>
        <taxon>Arthropoda</taxon>
        <taxon>Hexapoda</taxon>
        <taxon>Insecta</taxon>
        <taxon>Pterygota</taxon>
        <taxon>Neoptera</taxon>
        <taxon>Polyneoptera</taxon>
        <taxon>Dictyoptera</taxon>
        <taxon>Blattodea</taxon>
        <taxon>Blaberoidea</taxon>
        <taxon>Blaberidae</taxon>
        <taxon>Diplopterinae</taxon>
        <taxon>Diploptera</taxon>
    </lineage>
</organism>
<dbReference type="EMBL" id="JASPKZ010003791">
    <property type="protein sequence ID" value="KAJ9593020.1"/>
    <property type="molecule type" value="Genomic_DNA"/>
</dbReference>
<feature type="region of interest" description="Disordered" evidence="10">
    <location>
        <begin position="300"/>
        <end position="354"/>
    </location>
</feature>
<keyword evidence="4" id="KW-0862">Zinc</keyword>
<keyword evidence="3" id="KW-0863">Zinc-finger</keyword>
<dbReference type="AlphaFoldDB" id="A0AAD8EJL0"/>
<dbReference type="SMART" id="SM00399">
    <property type="entry name" value="ZnF_C4"/>
    <property type="match status" value="1"/>
</dbReference>
<evidence type="ECO:0000256" key="10">
    <source>
        <dbReference type="SAM" id="MobiDB-lite"/>
    </source>
</evidence>
<dbReference type="GO" id="GO:0008270">
    <property type="term" value="F:zinc ion binding"/>
    <property type="evidence" value="ECO:0007669"/>
    <property type="project" value="UniProtKB-KW"/>
</dbReference>
<evidence type="ECO:0000313" key="12">
    <source>
        <dbReference type="EMBL" id="KAJ9593020.1"/>
    </source>
</evidence>
<evidence type="ECO:0000256" key="9">
    <source>
        <dbReference type="ARBA" id="ARBA00023242"/>
    </source>
</evidence>
<dbReference type="PROSITE" id="PS51030">
    <property type="entry name" value="NUCLEAR_REC_DBD_2"/>
    <property type="match status" value="1"/>
</dbReference>
<feature type="non-terminal residue" evidence="12">
    <location>
        <position position="1"/>
    </location>
</feature>
<proteinExistence type="predicted"/>
<evidence type="ECO:0000256" key="7">
    <source>
        <dbReference type="ARBA" id="ARBA00023163"/>
    </source>
</evidence>
<keyword evidence="6" id="KW-0238">DNA-binding</keyword>
<dbReference type="Pfam" id="PF00105">
    <property type="entry name" value="zf-C4"/>
    <property type="match status" value="1"/>
</dbReference>
<evidence type="ECO:0000256" key="3">
    <source>
        <dbReference type="ARBA" id="ARBA00022771"/>
    </source>
</evidence>
<gene>
    <name evidence="12" type="ORF">L9F63_015318</name>
</gene>
<protein>
    <recommendedName>
        <fullName evidence="11">Nuclear receptor domain-containing protein</fullName>
    </recommendedName>
</protein>
<keyword evidence="2" id="KW-0479">Metal-binding</keyword>
<keyword evidence="5" id="KW-0805">Transcription regulation</keyword>
<evidence type="ECO:0000256" key="2">
    <source>
        <dbReference type="ARBA" id="ARBA00022723"/>
    </source>
</evidence>
<dbReference type="SUPFAM" id="SSF57716">
    <property type="entry name" value="Glucocorticoid receptor-like (DNA-binding domain)"/>
    <property type="match status" value="1"/>
</dbReference>
<evidence type="ECO:0000256" key="8">
    <source>
        <dbReference type="ARBA" id="ARBA00023170"/>
    </source>
</evidence>
<name>A0AAD8EJL0_DIPPU</name>
<feature type="compositionally biased region" description="Low complexity" evidence="10">
    <location>
        <begin position="213"/>
        <end position="228"/>
    </location>
</feature>
<evidence type="ECO:0000259" key="11">
    <source>
        <dbReference type="PROSITE" id="PS51030"/>
    </source>
</evidence>
<comment type="caution">
    <text evidence="12">The sequence shown here is derived from an EMBL/GenBank/DDBJ whole genome shotgun (WGS) entry which is preliminary data.</text>
</comment>
<dbReference type="GO" id="GO:0043565">
    <property type="term" value="F:sequence-specific DNA binding"/>
    <property type="evidence" value="ECO:0007669"/>
    <property type="project" value="InterPro"/>
</dbReference>
<evidence type="ECO:0000256" key="1">
    <source>
        <dbReference type="ARBA" id="ARBA00004123"/>
    </source>
</evidence>
<evidence type="ECO:0000256" key="4">
    <source>
        <dbReference type="ARBA" id="ARBA00022833"/>
    </source>
</evidence>
<dbReference type="PANTHER" id="PTHR48092">
    <property type="entry name" value="KNIRPS-RELATED PROTEIN-RELATED"/>
    <property type="match status" value="1"/>
</dbReference>
<reference evidence="12" key="2">
    <citation type="submission" date="2023-05" db="EMBL/GenBank/DDBJ databases">
        <authorList>
            <person name="Fouks B."/>
        </authorList>
    </citation>
    <scope>NUCLEOTIDE SEQUENCE</scope>
    <source>
        <strain evidence="12">Stay&amp;Tobe</strain>
        <tissue evidence="12">Testes</tissue>
    </source>
</reference>
<accession>A0AAD8EJL0</accession>
<reference evidence="12" key="1">
    <citation type="journal article" date="2023" name="IScience">
        <title>Live-bearing cockroach genome reveals convergent evolutionary mechanisms linked to viviparity in insects and beyond.</title>
        <authorList>
            <person name="Fouks B."/>
            <person name="Harrison M.C."/>
            <person name="Mikhailova A.A."/>
            <person name="Marchal E."/>
            <person name="English S."/>
            <person name="Carruthers M."/>
            <person name="Jennings E.C."/>
            <person name="Chiamaka E.L."/>
            <person name="Frigard R.A."/>
            <person name="Pippel M."/>
            <person name="Attardo G.M."/>
            <person name="Benoit J.B."/>
            <person name="Bornberg-Bauer E."/>
            <person name="Tobe S.S."/>
        </authorList>
    </citation>
    <scope>NUCLEOTIDE SEQUENCE</scope>
    <source>
        <strain evidence="12">Stay&amp;Tobe</strain>
    </source>
</reference>
<evidence type="ECO:0000256" key="5">
    <source>
        <dbReference type="ARBA" id="ARBA00023015"/>
    </source>
</evidence>
<keyword evidence="8" id="KW-0675">Receptor</keyword>
<keyword evidence="7" id="KW-0804">Transcription</keyword>
<keyword evidence="9" id="KW-0539">Nucleus</keyword>
<feature type="region of interest" description="Disordered" evidence="10">
    <location>
        <begin position="138"/>
        <end position="250"/>
    </location>
</feature>
<dbReference type="Gene3D" id="3.30.50.10">
    <property type="entry name" value="Erythroid Transcription Factor GATA-1, subunit A"/>
    <property type="match status" value="1"/>
</dbReference>
<keyword evidence="13" id="KW-1185">Reference proteome</keyword>
<sequence>IPKAMLRDLCVLFSTLINSFFGRTYNNVSSISECKNNGECIINKKNRTSCKACRLRKCLRVGMSKSGSRYGRRSNWFKIHCLLQDQSSAANQSASPGNQLFGGGAGIYPGAFFPNHILSPYNITTSQVNGFTDLETKKRKLDDSQQQTNSSEDSTSSSGDVLEDDSSRSTSALSFLRPPSSHQPPSPFSEKDFFHSSSQKRLSSTLTLPPSPVGGSSTSSPFSSPASGNFFTQRPTSTPPLGRLMHPGNFPVTRPGITPGKPLFIDHSFPVRTGGDLLLCSPALAGVAVEQDQPIDLSVKSCSSRCSTSPVDRTKEEDSSLTNQDQEDASRTCKDGVTPLDLTNKRPAEVPQSG</sequence>
<dbReference type="GO" id="GO:0003700">
    <property type="term" value="F:DNA-binding transcription factor activity"/>
    <property type="evidence" value="ECO:0007669"/>
    <property type="project" value="InterPro"/>
</dbReference>
<dbReference type="InterPro" id="IPR013088">
    <property type="entry name" value="Znf_NHR/GATA"/>
</dbReference>
<dbReference type="InterPro" id="IPR001628">
    <property type="entry name" value="Znf_hrmn_rcpt"/>
</dbReference>
<evidence type="ECO:0000256" key="6">
    <source>
        <dbReference type="ARBA" id="ARBA00023125"/>
    </source>
</evidence>
<feature type="domain" description="Nuclear receptor" evidence="11">
    <location>
        <begin position="19"/>
        <end position="70"/>
    </location>
</feature>
<feature type="compositionally biased region" description="Polar residues" evidence="10">
    <location>
        <begin position="195"/>
        <end position="208"/>
    </location>
</feature>
<dbReference type="GO" id="GO:0005634">
    <property type="term" value="C:nucleus"/>
    <property type="evidence" value="ECO:0007669"/>
    <property type="project" value="UniProtKB-SubCell"/>
</dbReference>
<evidence type="ECO:0000313" key="13">
    <source>
        <dbReference type="Proteomes" id="UP001233999"/>
    </source>
</evidence>
<dbReference type="InterPro" id="IPR050200">
    <property type="entry name" value="Nuclear_hormone_rcpt_NR3"/>
</dbReference>
<feature type="compositionally biased region" description="Low complexity" evidence="10">
    <location>
        <begin position="300"/>
        <end position="309"/>
    </location>
</feature>
<dbReference type="Proteomes" id="UP001233999">
    <property type="component" value="Unassembled WGS sequence"/>
</dbReference>
<comment type="subcellular location">
    <subcellularLocation>
        <location evidence="1">Nucleus</location>
    </subcellularLocation>
</comment>
<feature type="compositionally biased region" description="Low complexity" evidence="10">
    <location>
        <begin position="144"/>
        <end position="158"/>
    </location>
</feature>